<keyword evidence="1" id="KW-1133">Transmembrane helix</keyword>
<keyword evidence="1" id="KW-0472">Membrane</keyword>
<dbReference type="AlphaFoldDB" id="A0A368H384"/>
<dbReference type="STRING" id="29170.A0A368H384"/>
<feature type="transmembrane region" description="Helical" evidence="1">
    <location>
        <begin position="97"/>
        <end position="123"/>
    </location>
</feature>
<protein>
    <submittedName>
        <fullName evidence="2">Uncharacterized protein</fullName>
    </submittedName>
</protein>
<evidence type="ECO:0000313" key="3">
    <source>
        <dbReference type="Proteomes" id="UP000252519"/>
    </source>
</evidence>
<sequence>MDRFKVALLAACTHSCRLKVRTRLERRFHCCLHVAAVNNLCADREYSSHRWNRLKRRYAQFYEPFHKLCFQTDYDFRFVSIVFPTHYEALFSTRRMAYLLAFSYLLGLAVSIPTLFPCCHILWDSYYYTSTYTVTNTW</sequence>
<reference evidence="2 3" key="1">
    <citation type="submission" date="2014-10" db="EMBL/GenBank/DDBJ databases">
        <title>Draft genome of the hookworm Ancylostoma caninum.</title>
        <authorList>
            <person name="Mitreva M."/>
        </authorList>
    </citation>
    <scope>NUCLEOTIDE SEQUENCE [LARGE SCALE GENOMIC DNA]</scope>
    <source>
        <strain evidence="2 3">Baltimore</strain>
    </source>
</reference>
<name>A0A368H384_ANCCA</name>
<keyword evidence="3" id="KW-1185">Reference proteome</keyword>
<evidence type="ECO:0000256" key="1">
    <source>
        <dbReference type="SAM" id="Phobius"/>
    </source>
</evidence>
<comment type="caution">
    <text evidence="2">The sequence shown here is derived from an EMBL/GenBank/DDBJ whole genome shotgun (WGS) entry which is preliminary data.</text>
</comment>
<dbReference type="OrthoDB" id="5906960at2759"/>
<dbReference type="SUPFAM" id="SSF81321">
    <property type="entry name" value="Family A G protein-coupled receptor-like"/>
    <property type="match status" value="1"/>
</dbReference>
<dbReference type="EMBL" id="JOJR01000026">
    <property type="protein sequence ID" value="RCN50089.1"/>
    <property type="molecule type" value="Genomic_DNA"/>
</dbReference>
<keyword evidence="1" id="KW-0812">Transmembrane</keyword>
<proteinExistence type="predicted"/>
<dbReference type="Proteomes" id="UP000252519">
    <property type="component" value="Unassembled WGS sequence"/>
</dbReference>
<gene>
    <name evidence="2" type="ORF">ANCCAN_03694</name>
</gene>
<dbReference type="Gene3D" id="1.20.1070.10">
    <property type="entry name" value="Rhodopsin 7-helix transmembrane proteins"/>
    <property type="match status" value="1"/>
</dbReference>
<accession>A0A368H384</accession>
<organism evidence="2 3">
    <name type="scientific">Ancylostoma caninum</name>
    <name type="common">Dog hookworm</name>
    <dbReference type="NCBI Taxonomy" id="29170"/>
    <lineage>
        <taxon>Eukaryota</taxon>
        <taxon>Metazoa</taxon>
        <taxon>Ecdysozoa</taxon>
        <taxon>Nematoda</taxon>
        <taxon>Chromadorea</taxon>
        <taxon>Rhabditida</taxon>
        <taxon>Rhabditina</taxon>
        <taxon>Rhabditomorpha</taxon>
        <taxon>Strongyloidea</taxon>
        <taxon>Ancylostomatidae</taxon>
        <taxon>Ancylostomatinae</taxon>
        <taxon>Ancylostoma</taxon>
    </lineage>
</organism>
<evidence type="ECO:0000313" key="2">
    <source>
        <dbReference type="EMBL" id="RCN50089.1"/>
    </source>
</evidence>